<dbReference type="Proteomes" id="UP001236559">
    <property type="component" value="Unassembled WGS sequence"/>
</dbReference>
<gene>
    <name evidence="2" type="ORF">J2S72_001089</name>
</gene>
<reference evidence="2 3" key="1">
    <citation type="submission" date="2023-07" db="EMBL/GenBank/DDBJ databases">
        <title>Genomic Encyclopedia of Type Strains, Phase IV (KMG-IV): sequencing the most valuable type-strain genomes for metagenomic binning, comparative biology and taxonomic classification.</title>
        <authorList>
            <person name="Goeker M."/>
        </authorList>
    </citation>
    <scope>NUCLEOTIDE SEQUENCE [LARGE SCALE GENOMIC DNA]</scope>
    <source>
        <strain evidence="2 3">DSM 22616</strain>
    </source>
</reference>
<dbReference type="InterPro" id="IPR014710">
    <property type="entry name" value="RmlC-like_jellyroll"/>
</dbReference>
<name>A0ABU0AUZ1_9FIRM</name>
<comment type="caution">
    <text evidence="2">The sequence shown here is derived from an EMBL/GenBank/DDBJ whole genome shotgun (WGS) entry which is preliminary data.</text>
</comment>
<dbReference type="CDD" id="cd06981">
    <property type="entry name" value="cupin_reut_a1446"/>
    <property type="match status" value="1"/>
</dbReference>
<protein>
    <submittedName>
        <fullName evidence="2">Cupin 2 domain-containing protein</fullName>
    </submittedName>
</protein>
<dbReference type="SUPFAM" id="SSF51182">
    <property type="entry name" value="RmlC-like cupins"/>
    <property type="match status" value="1"/>
</dbReference>
<dbReference type="InterPro" id="IPR011051">
    <property type="entry name" value="RmlC_Cupin_sf"/>
</dbReference>
<proteinExistence type="predicted"/>
<evidence type="ECO:0000313" key="2">
    <source>
        <dbReference type="EMBL" id="MDQ0275065.1"/>
    </source>
</evidence>
<evidence type="ECO:0000313" key="3">
    <source>
        <dbReference type="Proteomes" id="UP001236559"/>
    </source>
</evidence>
<dbReference type="Gene3D" id="2.60.120.10">
    <property type="entry name" value="Jelly Rolls"/>
    <property type="match status" value="1"/>
</dbReference>
<sequence>MNIFDFKEEKRENELIDILCREKNLRIERILSYGQTSDWMIQDEDEWVLVIKGKGILEFEDFSLELNPGESFFIKKGQKHRVSYTSKEETTLWLCVFVK</sequence>
<feature type="domain" description="Cupin type-2" evidence="1">
    <location>
        <begin position="34"/>
        <end position="97"/>
    </location>
</feature>
<keyword evidence="3" id="KW-1185">Reference proteome</keyword>
<dbReference type="EMBL" id="JAUSTN010000005">
    <property type="protein sequence ID" value="MDQ0275065.1"/>
    <property type="molecule type" value="Genomic_DNA"/>
</dbReference>
<organism evidence="2 3">
    <name type="scientific">Peptoniphilus koenoeneniae</name>
    <dbReference type="NCBI Taxonomy" id="507751"/>
    <lineage>
        <taxon>Bacteria</taxon>
        <taxon>Bacillati</taxon>
        <taxon>Bacillota</taxon>
        <taxon>Tissierellia</taxon>
        <taxon>Tissierellales</taxon>
        <taxon>Peptoniphilaceae</taxon>
        <taxon>Peptoniphilus</taxon>
    </lineage>
</organism>
<dbReference type="RefSeq" id="WP_023056111.1">
    <property type="nucleotide sequence ID" value="NZ_JAUSTN010000005.1"/>
</dbReference>
<evidence type="ECO:0000259" key="1">
    <source>
        <dbReference type="Pfam" id="PF07883"/>
    </source>
</evidence>
<accession>A0ABU0AUZ1</accession>
<dbReference type="Pfam" id="PF07883">
    <property type="entry name" value="Cupin_2"/>
    <property type="match status" value="1"/>
</dbReference>
<dbReference type="InterPro" id="IPR013096">
    <property type="entry name" value="Cupin_2"/>
</dbReference>